<keyword evidence="3" id="KW-1185">Reference proteome</keyword>
<dbReference type="InterPro" id="IPR004821">
    <property type="entry name" value="Cyt_trans-like"/>
</dbReference>
<dbReference type="OrthoDB" id="422187at2759"/>
<reference evidence="4" key="1">
    <citation type="submission" date="2016-06" db="UniProtKB">
        <authorList>
            <consortium name="WormBaseParasite"/>
        </authorList>
    </citation>
    <scope>IDENTIFICATION</scope>
</reference>
<dbReference type="EMBL" id="UYRT01105760">
    <property type="protein sequence ID" value="VDN44371.1"/>
    <property type="molecule type" value="Genomic_DNA"/>
</dbReference>
<dbReference type="SUPFAM" id="SSF52374">
    <property type="entry name" value="Nucleotidylyl transferase"/>
    <property type="match status" value="1"/>
</dbReference>
<organism evidence="4">
    <name type="scientific">Gongylonema pulchrum</name>
    <dbReference type="NCBI Taxonomy" id="637853"/>
    <lineage>
        <taxon>Eukaryota</taxon>
        <taxon>Metazoa</taxon>
        <taxon>Ecdysozoa</taxon>
        <taxon>Nematoda</taxon>
        <taxon>Chromadorea</taxon>
        <taxon>Rhabditida</taxon>
        <taxon>Spirurina</taxon>
        <taxon>Spiruromorpha</taxon>
        <taxon>Spiruroidea</taxon>
        <taxon>Gongylonematidae</taxon>
        <taxon>Gongylonema</taxon>
    </lineage>
</organism>
<dbReference type="GO" id="GO:0004515">
    <property type="term" value="F:nicotinate-nucleotide adenylyltransferase activity"/>
    <property type="evidence" value="ECO:0007669"/>
    <property type="project" value="TreeGrafter"/>
</dbReference>
<dbReference type="PANTHER" id="PTHR12039">
    <property type="entry name" value="NICOTINAMIDE MONONUCLEOTIDE ADENYLYLTRANSFERASE"/>
    <property type="match status" value="1"/>
</dbReference>
<evidence type="ECO:0000313" key="3">
    <source>
        <dbReference type="Proteomes" id="UP000271098"/>
    </source>
</evidence>
<dbReference type="InterPro" id="IPR014729">
    <property type="entry name" value="Rossmann-like_a/b/a_fold"/>
</dbReference>
<dbReference type="Proteomes" id="UP000271098">
    <property type="component" value="Unassembled WGS sequence"/>
</dbReference>
<proteinExistence type="predicted"/>
<evidence type="ECO:0000313" key="4">
    <source>
        <dbReference type="WBParaSite" id="GPUH_0002560301-mRNA-1"/>
    </source>
</evidence>
<dbReference type="WBParaSite" id="GPUH_0002560301-mRNA-1">
    <property type="protein sequence ID" value="GPUH_0002560301-mRNA-1"/>
    <property type="gene ID" value="GPUH_0002560301"/>
</dbReference>
<reference evidence="2 3" key="2">
    <citation type="submission" date="2018-11" db="EMBL/GenBank/DDBJ databases">
        <authorList>
            <consortium name="Pathogen Informatics"/>
        </authorList>
    </citation>
    <scope>NUCLEOTIDE SEQUENCE [LARGE SCALE GENOMIC DNA]</scope>
</reference>
<dbReference type="Gene3D" id="3.40.50.620">
    <property type="entry name" value="HUPs"/>
    <property type="match status" value="1"/>
</dbReference>
<name>A0A183EX82_9BILA</name>
<feature type="domain" description="Cytidyltransferase-like" evidence="1">
    <location>
        <begin position="5"/>
        <end position="107"/>
    </location>
</feature>
<gene>
    <name evidence="2" type="ORF">GPUH_LOCUS25573</name>
</gene>
<accession>A0A183EX82</accession>
<dbReference type="GO" id="GO:0000309">
    <property type="term" value="F:nicotinamide-nucleotide adenylyltransferase activity"/>
    <property type="evidence" value="ECO:0007669"/>
    <property type="project" value="TreeGrafter"/>
</dbReference>
<protein>
    <submittedName>
        <fullName evidence="4">CTP_transf_like domain-containing protein</fullName>
    </submittedName>
</protein>
<evidence type="ECO:0000313" key="2">
    <source>
        <dbReference type="EMBL" id="VDN44371.1"/>
    </source>
</evidence>
<dbReference type="GO" id="GO:0009435">
    <property type="term" value="P:NAD+ biosynthetic process"/>
    <property type="evidence" value="ECO:0007669"/>
    <property type="project" value="TreeGrafter"/>
</dbReference>
<sequence length="129" mass="14467">RARDYLEKTHGCEVVEGIISPAADDYGQTDLIPAKHRLKMVQLAVKSSLWIRADGWACSQDRWTKTIHVLHHFKEELDQKYGMGAKSVRLLLLCGGDVIDNIIKSAVSEVILWDQEQVGCSLFASSPCR</sequence>
<dbReference type="PANTHER" id="PTHR12039:SF0">
    <property type="entry name" value="NICOTINAMIDE-NUCLEOTIDE ADENYLYLTRANSFERASE"/>
    <property type="match status" value="1"/>
</dbReference>
<dbReference type="Pfam" id="PF01467">
    <property type="entry name" value="CTP_transf_like"/>
    <property type="match status" value="1"/>
</dbReference>
<evidence type="ECO:0000259" key="1">
    <source>
        <dbReference type="Pfam" id="PF01467"/>
    </source>
</evidence>
<dbReference type="AlphaFoldDB" id="A0A183EX82"/>
<dbReference type="InterPro" id="IPR051182">
    <property type="entry name" value="Euk_NMN_adenylyltrnsfrase"/>
</dbReference>